<dbReference type="GO" id="GO:0000049">
    <property type="term" value="F:tRNA binding"/>
    <property type="evidence" value="ECO:0007669"/>
    <property type="project" value="TreeGrafter"/>
</dbReference>
<dbReference type="PANTHER" id="PTHR12747">
    <property type="entry name" value="ELONGATOR COMPLEX PROTEIN 1"/>
    <property type="match status" value="1"/>
</dbReference>
<evidence type="ECO:0000313" key="5">
    <source>
        <dbReference type="Proteomes" id="UP000494206"/>
    </source>
</evidence>
<dbReference type="SUPFAM" id="SSF69322">
    <property type="entry name" value="Tricorn protease domain 2"/>
    <property type="match status" value="1"/>
</dbReference>
<evidence type="ECO:0000259" key="1">
    <source>
        <dbReference type="Pfam" id="PF04762"/>
    </source>
</evidence>
<evidence type="ECO:0000313" key="4">
    <source>
        <dbReference type="EMBL" id="CAB3406989.1"/>
    </source>
</evidence>
<dbReference type="Pfam" id="PF23936">
    <property type="entry name" value="HB_ELP1"/>
    <property type="match status" value="1"/>
</dbReference>
<dbReference type="InterPro" id="IPR056167">
    <property type="entry name" value="A-sol_ELP1"/>
</dbReference>
<dbReference type="PANTHER" id="PTHR12747:SF0">
    <property type="entry name" value="ELONGATOR COMPLEX PROTEIN 1"/>
    <property type="match status" value="1"/>
</dbReference>
<accession>A0A8S1F4E7</accession>
<proteinExistence type="predicted"/>
<comment type="caution">
    <text evidence="4">The sequence shown here is derived from an EMBL/GenBank/DDBJ whole genome shotgun (WGS) entry which is preliminary data.</text>
</comment>
<dbReference type="EMBL" id="CADEPM010000006">
    <property type="protein sequence ID" value="CAB3406989.1"/>
    <property type="molecule type" value="Genomic_DNA"/>
</dbReference>
<sequence>MKNLTISRVEAIKDSRLKGADNFAIDLTSSEIYVSTPANLYCLDKEEIVHTINWQNARKDAEVILLTARSFGQSQVVAVLSDGKVLVVENKNNVIELECTEISDKSTAAAAWSTDEQYLAICDNVHLVLLDSSLITVTERLLKFSENEQKNLPVNVGWGSELTQFRGSAGKIKPEEENKPENIENNSNRTVVEWRYDGAYVAVSYIPPNSPTRILTLFNKNCEVLSSMNVRNIHLAHSFAIKPNSNLICSSILKQNHDEIAFYEQNGETRNGYSVKWPKNSRRIIEKLSWNSTDERNSNTTNFTKISQTCHVDVGNFPCAILSYDSTNFILWKKVGASDVVQLIDGDNGKSIETIFEGKDIGWVGVNPITQNIEIATLNGMFFDARTKTKILEIDKFLSVQVIFVKSFRVILTDDACLYLNSEKIAHNVTSFLPREHQIIFIDFENKLRFLDIELGTIGEDIRDVEIGSELMACDARSANVVLQAPRGNLETIQPRRFVIAETRRLLDQEFYIPAFKWMKKHRIDLSYAIEYEKEKLANNCAKWLDNTVDSPLLEQLVVSCTEKFPKEGNVLCEAIHQIILGSEDLEQKTKLFPLLLTSLLRSDPPRIKDSLKAVIKHSELLIDRRDVFIRQSLHHISFFVPSKELFNCALSTYDLNLAQQVAEASNADPKEYLPVLNNLKKVKCPLEFKYRVDVVREAWVEVLDDLFILDSSESRGNDETWWKYALDIMQRETMQNQALMILKPSDKRYKDCCAIYAAELEKKLNWREAALFYEMAGYVEKTLKCWEMSRDVDGMANSARRLSVEPAKLKLAAIKMSATLKEARMYRECAKAQKLTGATQAQIISILCEGFEWEMALKEVDHIGVNEILKKAASTRQETITTELTRRKAEFDKYFARLQIVRENKLKKIEKFSAGEVEDFRDDISSISSISSRSSRASMASSVRKKKQVEKKKNSLKEGGEFEDSALLINLAEHYSWVEQIRKEISQLIPVLISVGLMYEGMALRISIQDFTEQLIKQKNAIWPEVLHVQHLPGPLHMLFDPNQEQSPIPMPPVFKLEPELVAPNPTFVPIYP</sequence>
<dbReference type="GO" id="GO:0033588">
    <property type="term" value="C:elongator holoenzyme complex"/>
    <property type="evidence" value="ECO:0007669"/>
    <property type="project" value="InterPro"/>
</dbReference>
<evidence type="ECO:0000259" key="3">
    <source>
        <dbReference type="Pfam" id="PF23936"/>
    </source>
</evidence>
<dbReference type="GO" id="GO:0005829">
    <property type="term" value="C:cytosol"/>
    <property type="evidence" value="ECO:0007669"/>
    <property type="project" value="TreeGrafter"/>
</dbReference>
<feature type="domain" description="ELP1 three-helical bundle" evidence="3">
    <location>
        <begin position="870"/>
        <end position="1015"/>
    </location>
</feature>
<dbReference type="InterPro" id="IPR056164">
    <property type="entry name" value="Beta-prop_ELP1_1st"/>
</dbReference>
<dbReference type="Pfam" id="PF04762">
    <property type="entry name" value="Beta-prop_ELP1_1st"/>
    <property type="match status" value="1"/>
</dbReference>
<feature type="domain" description="ELP1 alpha-solenoid" evidence="2">
    <location>
        <begin position="568"/>
        <end position="680"/>
    </location>
</feature>
<reference evidence="4 5" key="1">
    <citation type="submission" date="2020-04" db="EMBL/GenBank/DDBJ databases">
        <authorList>
            <person name="Laetsch R D."/>
            <person name="Stevens L."/>
            <person name="Kumar S."/>
            <person name="Blaxter L. M."/>
        </authorList>
    </citation>
    <scope>NUCLEOTIDE SEQUENCE [LARGE SCALE GENOMIC DNA]</scope>
</reference>
<keyword evidence="5" id="KW-1185">Reference proteome</keyword>
<evidence type="ECO:0000259" key="2">
    <source>
        <dbReference type="Pfam" id="PF23925"/>
    </source>
</evidence>
<dbReference type="Pfam" id="PF23925">
    <property type="entry name" value="A-sol_ELP1"/>
    <property type="match status" value="1"/>
</dbReference>
<feature type="domain" description="ELP1 first N-terminal beta-propeller" evidence="1">
    <location>
        <begin position="24"/>
        <end position="293"/>
    </location>
</feature>
<dbReference type="Proteomes" id="UP000494206">
    <property type="component" value="Unassembled WGS sequence"/>
</dbReference>
<gene>
    <name evidence="4" type="ORF">CBOVIS_LOCUS8983</name>
</gene>
<name>A0A8S1F4E7_9PELO</name>
<dbReference type="OrthoDB" id="40048at2759"/>
<dbReference type="InterPro" id="IPR056169">
    <property type="entry name" value="HB_ELP1"/>
</dbReference>
<dbReference type="InterPro" id="IPR006849">
    <property type="entry name" value="Elp1"/>
</dbReference>
<dbReference type="GO" id="GO:0002926">
    <property type="term" value="P:tRNA wobble base 5-methoxycarbonylmethyl-2-thiouridinylation"/>
    <property type="evidence" value="ECO:0007669"/>
    <property type="project" value="TreeGrafter"/>
</dbReference>
<dbReference type="AlphaFoldDB" id="A0A8S1F4E7"/>
<protein>
    <recommendedName>
        <fullName evidence="6">Elongator complex protein 1</fullName>
    </recommendedName>
</protein>
<organism evidence="4 5">
    <name type="scientific">Caenorhabditis bovis</name>
    <dbReference type="NCBI Taxonomy" id="2654633"/>
    <lineage>
        <taxon>Eukaryota</taxon>
        <taxon>Metazoa</taxon>
        <taxon>Ecdysozoa</taxon>
        <taxon>Nematoda</taxon>
        <taxon>Chromadorea</taxon>
        <taxon>Rhabditida</taxon>
        <taxon>Rhabditina</taxon>
        <taxon>Rhabditomorpha</taxon>
        <taxon>Rhabditoidea</taxon>
        <taxon>Rhabditidae</taxon>
        <taxon>Peloderinae</taxon>
        <taxon>Caenorhabditis</taxon>
    </lineage>
</organism>
<evidence type="ECO:0008006" key="6">
    <source>
        <dbReference type="Google" id="ProtNLM"/>
    </source>
</evidence>